<dbReference type="AlphaFoldDB" id="A0A1Y1I817"/>
<dbReference type="GO" id="GO:0034237">
    <property type="term" value="F:protein kinase A regulatory subunit binding"/>
    <property type="evidence" value="ECO:0000318"/>
    <property type="project" value="GO_Central"/>
</dbReference>
<gene>
    <name evidence="5" type="ORF">KFL_003320080</name>
</gene>
<dbReference type="Gene3D" id="6.10.280.150">
    <property type="match status" value="2"/>
</dbReference>
<dbReference type="OrthoDB" id="1929108at2759"/>
<dbReference type="GO" id="GO:0005856">
    <property type="term" value="C:cytoskeleton"/>
    <property type="evidence" value="ECO:0007669"/>
    <property type="project" value="UniProtKB-SubCell"/>
</dbReference>
<evidence type="ECO:0000313" key="6">
    <source>
        <dbReference type="Proteomes" id="UP000054558"/>
    </source>
</evidence>
<sequence length="973" mass="104813">MPLLKLRLKEEQALALPDIYRQAPKDDPRALLEAANFADLVGVVRQLGELSDYAAVMFSQLHAETSRLGARGEAMAARASALEESMPEAEIRVFTAQDTRQLLPNDGLKWHSSPHEDQTLFTSSELPPYISEAYMKAQPPPPLHMLDRFDRTASDGGALRRYSDPYFFKREWALAELAQAEREKKAMKARRKAKHLGQQRSLRDLNEGAYVRQASRSRRNSRSNSQKAAATPPPQRPAPAELPEQPQRYSVYVPDEPKTPDSQRYSVYVPGDSKTRSEGDPPTPASQGTISPYVESSFASLGDASRSVPQVPHFKNAERELKAPANGLRTGVAQDEIVAIGKVNEVAKTAGYLVEANGESSGREAEQDAQEPRRERTASRDVAEDSPAAKNVPEPDKVHREGESALFDQRTGPDEAVTSNGRTASQTQAIPRARRRSTKARRETPRKSDGETENAFPRAESFDSVTQAARVREQIRREAEGALANERSETRGAAGLVDERGGVEASVAEASVGKLSDLEAEWVASACDGEGRPQEESGKVAQEEPSGVGERSPADHADVIRGVSKDVSEEQVAPAAKHKEENGRLAAWASVPGSPVVGEDSAPGSPMNPGLVKLQQEYQQAQARLEALLRMQKELEEQAHPPETGAAVALGTVSSATSLAVELSRSSGGAGPADDSPPETVDIDSPPWSQASSPPLHEPGQLRRFMDSPARPIRHSRSVLDSPGPAFAPSGRGALRMGSSSRLSPPRELSPGGFSSPPFSSPERSSPLRRPWVMQTPPRPETEDEYRPSGLSTQTSLPKDRSTNGGGAAEPRGLAGPVPPTAKSAPKPPPPPPPGSLGAFKKPSQSAPPPPPPPLAPGALTITGPSSSRGGAARPVDLMQAIAQHDKGKLKRVDERSGGVAAPTGDRNVMLEQIKKGVNLRRTETVKAEEKPSRPVTDINVASILERANAIRQAMQDSDDDEEDEDEEDDWLD</sequence>
<feature type="region of interest" description="Disordered" evidence="3">
    <location>
        <begin position="660"/>
        <end position="907"/>
    </location>
</feature>
<feature type="region of interest" description="Disordered" evidence="3">
    <location>
        <begin position="354"/>
        <end position="502"/>
    </location>
</feature>
<dbReference type="OMA" id="HENAMYE"/>
<comment type="subcellular location">
    <subcellularLocation>
        <location evidence="2">Cytoplasm</location>
        <location evidence="2">Cytoskeleton</location>
    </subcellularLocation>
</comment>
<dbReference type="GO" id="GO:0030036">
    <property type="term" value="P:actin cytoskeleton organization"/>
    <property type="evidence" value="ECO:0000318"/>
    <property type="project" value="GO_Central"/>
</dbReference>
<evidence type="ECO:0000259" key="4">
    <source>
        <dbReference type="PROSITE" id="PS51082"/>
    </source>
</evidence>
<name>A0A1Y1I817_KLENI</name>
<evidence type="ECO:0000256" key="3">
    <source>
        <dbReference type="SAM" id="MobiDB-lite"/>
    </source>
</evidence>
<keyword evidence="2" id="KW-0963">Cytoplasm</keyword>
<feature type="compositionally biased region" description="Basic and acidic residues" evidence="3">
    <location>
        <begin position="470"/>
        <end position="490"/>
    </location>
</feature>
<feature type="compositionally biased region" description="Basic and acidic residues" evidence="3">
    <location>
        <begin position="552"/>
        <end position="568"/>
    </location>
</feature>
<feature type="compositionally biased region" description="Acidic residues" evidence="3">
    <location>
        <begin position="957"/>
        <end position="973"/>
    </location>
</feature>
<keyword evidence="6" id="KW-1185">Reference proteome</keyword>
<dbReference type="GO" id="GO:0003779">
    <property type="term" value="F:actin binding"/>
    <property type="evidence" value="ECO:0007669"/>
    <property type="project" value="UniProtKB-UniRule"/>
</dbReference>
<dbReference type="Proteomes" id="UP000054558">
    <property type="component" value="Unassembled WGS sequence"/>
</dbReference>
<feature type="compositionally biased region" description="Basic and acidic residues" evidence="3">
    <location>
        <begin position="393"/>
        <end position="403"/>
    </location>
</feature>
<proteinExistence type="inferred from homology"/>
<dbReference type="PROSITE" id="PS51082">
    <property type="entry name" value="WH2"/>
    <property type="match status" value="1"/>
</dbReference>
<feature type="compositionally biased region" description="Pro residues" evidence="3">
    <location>
        <begin position="846"/>
        <end position="856"/>
    </location>
</feature>
<comment type="similarity">
    <text evidence="1 2">Belongs to the SCAR/WAVE family.</text>
</comment>
<keyword evidence="2" id="KW-0206">Cytoskeleton</keyword>
<feature type="compositionally biased region" description="Polar residues" evidence="3">
    <location>
        <begin position="417"/>
        <end position="429"/>
    </location>
</feature>
<dbReference type="STRING" id="105231.A0A1Y1I817"/>
<dbReference type="Gene3D" id="1.20.5.340">
    <property type="match status" value="1"/>
</dbReference>
<feature type="compositionally biased region" description="Basic and acidic residues" evidence="3">
    <location>
        <begin position="884"/>
        <end position="897"/>
    </location>
</feature>
<reference evidence="5 6" key="1">
    <citation type="journal article" date="2014" name="Nat. Commun.">
        <title>Klebsormidium flaccidum genome reveals primary factors for plant terrestrial adaptation.</title>
        <authorList>
            <person name="Hori K."/>
            <person name="Maruyama F."/>
            <person name="Fujisawa T."/>
            <person name="Togashi T."/>
            <person name="Yamamoto N."/>
            <person name="Seo M."/>
            <person name="Sato S."/>
            <person name="Yamada T."/>
            <person name="Mori H."/>
            <person name="Tajima N."/>
            <person name="Moriyama T."/>
            <person name="Ikeuchi M."/>
            <person name="Watanabe M."/>
            <person name="Wada H."/>
            <person name="Kobayashi K."/>
            <person name="Saito M."/>
            <person name="Masuda T."/>
            <person name="Sasaki-Sekimoto Y."/>
            <person name="Mashiguchi K."/>
            <person name="Awai K."/>
            <person name="Shimojima M."/>
            <person name="Masuda S."/>
            <person name="Iwai M."/>
            <person name="Nobusawa T."/>
            <person name="Narise T."/>
            <person name="Kondo S."/>
            <person name="Saito H."/>
            <person name="Sato R."/>
            <person name="Murakawa M."/>
            <person name="Ihara Y."/>
            <person name="Oshima-Yamada Y."/>
            <person name="Ohtaka K."/>
            <person name="Satoh M."/>
            <person name="Sonobe K."/>
            <person name="Ishii M."/>
            <person name="Ohtani R."/>
            <person name="Kanamori-Sato M."/>
            <person name="Honoki R."/>
            <person name="Miyazaki D."/>
            <person name="Mochizuki H."/>
            <person name="Umetsu J."/>
            <person name="Higashi K."/>
            <person name="Shibata D."/>
            <person name="Kamiya Y."/>
            <person name="Sato N."/>
            <person name="Nakamura Y."/>
            <person name="Tabata S."/>
            <person name="Ida S."/>
            <person name="Kurokawa K."/>
            <person name="Ohta H."/>
        </authorList>
    </citation>
    <scope>NUCLEOTIDE SEQUENCE [LARGE SCALE GENOMIC DNA]</scope>
    <source>
        <strain evidence="5 6">NIES-2285</strain>
    </source>
</reference>
<feature type="compositionally biased region" description="Basic and acidic residues" evidence="3">
    <location>
        <begin position="361"/>
        <end position="383"/>
    </location>
</feature>
<feature type="compositionally biased region" description="Low complexity" evidence="3">
    <location>
        <begin position="238"/>
        <end position="248"/>
    </location>
</feature>
<feature type="compositionally biased region" description="Low complexity" evidence="3">
    <location>
        <begin position="739"/>
        <end position="771"/>
    </location>
</feature>
<feature type="region of interest" description="Disordered" evidence="3">
    <location>
        <begin position="952"/>
        <end position="973"/>
    </location>
</feature>
<keyword evidence="2" id="KW-0009">Actin-binding</keyword>
<dbReference type="InterPro" id="IPR003124">
    <property type="entry name" value="WH2_dom"/>
</dbReference>
<feature type="region of interest" description="Disordered" evidence="3">
    <location>
        <begin position="524"/>
        <end position="614"/>
    </location>
</feature>
<dbReference type="GO" id="GO:0071933">
    <property type="term" value="F:Arp2/3 complex binding"/>
    <property type="evidence" value="ECO:0000318"/>
    <property type="project" value="GO_Central"/>
</dbReference>
<evidence type="ECO:0000256" key="1">
    <source>
        <dbReference type="ARBA" id="ARBA00006993"/>
    </source>
</evidence>
<accession>A0A1Y1I817</accession>
<dbReference type="PANTHER" id="PTHR12902:SF1">
    <property type="entry name" value="WISKOTT-ALDRICH SYNDROME PROTEIN FAMILY MEMBER"/>
    <property type="match status" value="1"/>
</dbReference>
<dbReference type="GO" id="GO:2000601">
    <property type="term" value="P:positive regulation of Arp2/3 complex-mediated actin nucleation"/>
    <property type="evidence" value="ECO:0000318"/>
    <property type="project" value="GO_Central"/>
</dbReference>
<feature type="compositionally biased region" description="Pro residues" evidence="3">
    <location>
        <begin position="826"/>
        <end position="835"/>
    </location>
</feature>
<protein>
    <recommendedName>
        <fullName evidence="2">Protein SCAR</fullName>
    </recommendedName>
    <alternativeName>
        <fullName evidence="2">Protein WAVE</fullName>
    </alternativeName>
</protein>
<feature type="compositionally biased region" description="Basic and acidic residues" evidence="3">
    <location>
        <begin position="440"/>
        <end position="450"/>
    </location>
</feature>
<feature type="compositionally biased region" description="Basic residues" evidence="3">
    <location>
        <begin position="187"/>
        <end position="197"/>
    </location>
</feature>
<feature type="compositionally biased region" description="Basic and acidic residues" evidence="3">
    <location>
        <begin position="529"/>
        <end position="542"/>
    </location>
</feature>
<evidence type="ECO:0000313" key="5">
    <source>
        <dbReference type="EMBL" id="GAQ87115.1"/>
    </source>
</evidence>
<comment type="function">
    <text evidence="2">Involved in regulation of actin and microtubule organization. Part of a WAVE complex that activates the Arp2/3 complex.</text>
</comment>
<dbReference type="PANTHER" id="PTHR12902">
    <property type="entry name" value="WASP-1"/>
    <property type="match status" value="1"/>
</dbReference>
<dbReference type="InterPro" id="IPR028288">
    <property type="entry name" value="SCAR/WAVE_fam"/>
</dbReference>
<feature type="domain" description="WH2" evidence="4">
    <location>
        <begin position="906"/>
        <end position="923"/>
    </location>
</feature>
<evidence type="ECO:0000256" key="2">
    <source>
        <dbReference type="RuleBase" id="RU367034"/>
    </source>
</evidence>
<organism evidence="5 6">
    <name type="scientific">Klebsormidium nitens</name>
    <name type="common">Green alga</name>
    <name type="synonym">Ulothrix nitens</name>
    <dbReference type="NCBI Taxonomy" id="105231"/>
    <lineage>
        <taxon>Eukaryota</taxon>
        <taxon>Viridiplantae</taxon>
        <taxon>Streptophyta</taxon>
        <taxon>Klebsormidiophyceae</taxon>
        <taxon>Klebsormidiales</taxon>
        <taxon>Klebsormidiaceae</taxon>
        <taxon>Klebsormidium</taxon>
    </lineage>
</organism>
<dbReference type="EMBL" id="DF237281">
    <property type="protein sequence ID" value="GAQ87115.1"/>
    <property type="molecule type" value="Genomic_DNA"/>
</dbReference>
<feature type="region of interest" description="Disordered" evidence="3">
    <location>
        <begin position="185"/>
        <end position="291"/>
    </location>
</feature>